<evidence type="ECO:0000313" key="1">
    <source>
        <dbReference type="EMBL" id="KAK9720662.1"/>
    </source>
</evidence>
<comment type="caution">
    <text evidence="1">The sequence shown here is derived from an EMBL/GenBank/DDBJ whole genome shotgun (WGS) entry which is preliminary data.</text>
</comment>
<gene>
    <name evidence="1" type="ORF">QE152_g21957</name>
</gene>
<name>A0AAW1KMF2_POPJA</name>
<dbReference type="EMBL" id="JASPKY010000208">
    <property type="protein sequence ID" value="KAK9720662.1"/>
    <property type="molecule type" value="Genomic_DNA"/>
</dbReference>
<sequence length="172" mass="19397">MNRFPFISILIFINYIGDNRCELLDFYVQKGETKFPAAIITRIAAITTDEIKETDWITLCTATKHQNHPICYRILRLRSLPRAKAMLIIASDFLNFQTGLVTGGLSKFENCKAFSFQHAPISISLKNNDIDCVGCQHLDVVICGSFMMGVLMDGKRFGSRIEPSFNLPTTKP</sequence>
<protein>
    <submittedName>
        <fullName evidence="1">Uncharacterized protein</fullName>
    </submittedName>
</protein>
<evidence type="ECO:0000313" key="2">
    <source>
        <dbReference type="Proteomes" id="UP001458880"/>
    </source>
</evidence>
<keyword evidence="2" id="KW-1185">Reference proteome</keyword>
<organism evidence="1 2">
    <name type="scientific">Popillia japonica</name>
    <name type="common">Japanese beetle</name>
    <dbReference type="NCBI Taxonomy" id="7064"/>
    <lineage>
        <taxon>Eukaryota</taxon>
        <taxon>Metazoa</taxon>
        <taxon>Ecdysozoa</taxon>
        <taxon>Arthropoda</taxon>
        <taxon>Hexapoda</taxon>
        <taxon>Insecta</taxon>
        <taxon>Pterygota</taxon>
        <taxon>Neoptera</taxon>
        <taxon>Endopterygota</taxon>
        <taxon>Coleoptera</taxon>
        <taxon>Polyphaga</taxon>
        <taxon>Scarabaeiformia</taxon>
        <taxon>Scarabaeidae</taxon>
        <taxon>Rutelinae</taxon>
        <taxon>Popillia</taxon>
    </lineage>
</organism>
<proteinExistence type="predicted"/>
<reference evidence="1 2" key="1">
    <citation type="journal article" date="2024" name="BMC Genomics">
        <title>De novo assembly and annotation of Popillia japonica's genome with initial clues to its potential as an invasive pest.</title>
        <authorList>
            <person name="Cucini C."/>
            <person name="Boschi S."/>
            <person name="Funari R."/>
            <person name="Cardaioli E."/>
            <person name="Iannotti N."/>
            <person name="Marturano G."/>
            <person name="Paoli F."/>
            <person name="Bruttini M."/>
            <person name="Carapelli A."/>
            <person name="Frati F."/>
            <person name="Nardi F."/>
        </authorList>
    </citation>
    <scope>NUCLEOTIDE SEQUENCE [LARGE SCALE GENOMIC DNA]</scope>
    <source>
        <strain evidence="1">DMR45628</strain>
    </source>
</reference>
<accession>A0AAW1KMF2</accession>
<dbReference type="AlphaFoldDB" id="A0AAW1KMF2"/>
<dbReference type="Proteomes" id="UP001458880">
    <property type="component" value="Unassembled WGS sequence"/>
</dbReference>